<feature type="transmembrane region" description="Helical" evidence="7">
    <location>
        <begin position="348"/>
        <end position="370"/>
    </location>
</feature>
<feature type="domain" description="MacB-like periplasmic core" evidence="9">
    <location>
        <begin position="2"/>
        <end position="224"/>
    </location>
</feature>
<dbReference type="Pfam" id="PF02687">
    <property type="entry name" value="FtsX"/>
    <property type="match status" value="2"/>
</dbReference>
<feature type="domain" description="ABC3 transporter permease C-terminal" evidence="8">
    <location>
        <begin position="736"/>
        <end position="851"/>
    </location>
</feature>
<sequence>MLLTFISVVLGTAFISGSLLLTTALEKSFDSIIDAGVEGIDVGLVGSQTSPQGVPFTVLEEISSWPEVRAVNVIGDGPGTPTGTRAAGDSGIIVILPDGTPLQAGSSGAHPAAAHPPENTVGPVPDITDGAAPATPEEVLINSSAAERAGLNVGDAIQVITPAEQVTVTVSGIYDSPRDIAGWVGVMFTPERYLEMFTLNDYASQAVIAAAEDADPMTVRNRIGQTWPWLTPLLPEQIAERMSGSVVQQMEFVRYVLVIFGAIALLVGAFNIANTFAMVVGQRTREFALLRSIGVSTAQVAVSVIAEAALVGLVGSVVGIAVAFALVAALLGYFNTGAGELSHIDFQWTWQAVTIPLAFGVIITMAAAVAPARRAGMLPPVQAFDLSDARSSRAPRLTLLAAGVLGGVGAVPLAAAALITTINGITPSVEARLSLIAVGVVAMFTALALAGPTLVTAAGLTLGAALTLPLGAVGTLARRNSVRNPRRSAASALALALGVGLVACVGTIGSTTKASVFGIAESSVTSPFVLDSLAGSSLQGQPGSTSGLSLPPETRQRAEWTTGVEDAGTLMNVPLRANNWDHQTTTVLDADFTQFMSLGILQGTVGDASEPAVMISAEYADQTGLQVGDLIPLTAYEGDEADAVWIPVSAVYTDTSLLGHLAVSLPAAAAVVDNLESLITRVSVFVSADGSVSDEQLRHNLTNVMDPLLVVQVKSKAEYGSALGTQINQLLLIVYALLALAVIIASLGIINTLMLSVAERTRELGVLRAVGLQRREIQWMVQIESLIISIHGAVVGIALGTSAGWAATRVLGSKGMASPEIPWPQIGLMVGASIILGVVAALIPAIKASYTPALEAIER</sequence>
<keyword evidence="5 7" id="KW-0472">Membrane</keyword>
<feature type="transmembrane region" description="Helical" evidence="7">
    <location>
        <begin position="431"/>
        <end position="451"/>
    </location>
</feature>
<feature type="transmembrane region" description="Helical" evidence="7">
    <location>
        <begin position="730"/>
        <end position="758"/>
    </location>
</feature>
<feature type="transmembrane region" description="Helical" evidence="7">
    <location>
        <begin position="489"/>
        <end position="509"/>
    </location>
</feature>
<comment type="similarity">
    <text evidence="6">Belongs to the ABC-4 integral membrane protein family.</text>
</comment>
<reference evidence="10 11" key="1">
    <citation type="submission" date="2023-05" db="EMBL/GenBank/DDBJ databases">
        <title>Corynebacterium suedekumii sp. nov. and Corynebacterium breve sp. nov. isolated from raw cow's milk.</title>
        <authorList>
            <person name="Baer M.K."/>
            <person name="Mehl L."/>
            <person name="Hellmuth R."/>
            <person name="Marke G."/>
            <person name="Lipski A."/>
        </authorList>
    </citation>
    <scope>NUCLEOTIDE SEQUENCE [LARGE SCALE GENOMIC DNA]</scope>
    <source>
        <strain evidence="10 11">LM112</strain>
    </source>
</reference>
<keyword evidence="2" id="KW-1003">Cell membrane</keyword>
<evidence type="ECO:0000256" key="2">
    <source>
        <dbReference type="ARBA" id="ARBA00022475"/>
    </source>
</evidence>
<dbReference type="EMBL" id="CP126970">
    <property type="protein sequence ID" value="WIM71595.1"/>
    <property type="molecule type" value="Genomic_DNA"/>
</dbReference>
<evidence type="ECO:0000256" key="4">
    <source>
        <dbReference type="ARBA" id="ARBA00022989"/>
    </source>
</evidence>
<dbReference type="InterPro" id="IPR025857">
    <property type="entry name" value="MacB_PCD"/>
</dbReference>
<dbReference type="Proteomes" id="UP001238805">
    <property type="component" value="Chromosome"/>
</dbReference>
<evidence type="ECO:0000259" key="9">
    <source>
        <dbReference type="Pfam" id="PF12704"/>
    </source>
</evidence>
<comment type="subcellular location">
    <subcellularLocation>
        <location evidence="1">Cell membrane</location>
        <topology evidence="1">Multi-pass membrane protein</topology>
    </subcellularLocation>
</comment>
<dbReference type="PANTHER" id="PTHR30572">
    <property type="entry name" value="MEMBRANE COMPONENT OF TRANSPORTER-RELATED"/>
    <property type="match status" value="1"/>
</dbReference>
<dbReference type="InterPro" id="IPR003838">
    <property type="entry name" value="ABC3_permease_C"/>
</dbReference>
<organism evidence="10 11">
    <name type="scientific">Corynebacterium suedekumii</name>
    <dbReference type="NCBI Taxonomy" id="3049801"/>
    <lineage>
        <taxon>Bacteria</taxon>
        <taxon>Bacillati</taxon>
        <taxon>Actinomycetota</taxon>
        <taxon>Actinomycetes</taxon>
        <taxon>Mycobacteriales</taxon>
        <taxon>Corynebacteriaceae</taxon>
        <taxon>Corynebacterium</taxon>
    </lineage>
</organism>
<feature type="transmembrane region" description="Helical" evidence="7">
    <location>
        <begin position="826"/>
        <end position="846"/>
    </location>
</feature>
<evidence type="ECO:0000313" key="11">
    <source>
        <dbReference type="Proteomes" id="UP001238805"/>
    </source>
</evidence>
<feature type="transmembrane region" description="Helical" evidence="7">
    <location>
        <begin position="288"/>
        <end position="306"/>
    </location>
</feature>
<keyword evidence="3 7" id="KW-0812">Transmembrane</keyword>
<feature type="transmembrane region" description="Helical" evidence="7">
    <location>
        <begin position="457"/>
        <end position="477"/>
    </location>
</feature>
<evidence type="ECO:0000313" key="10">
    <source>
        <dbReference type="EMBL" id="WIM71595.1"/>
    </source>
</evidence>
<name>A0ABY8VPL7_9CORY</name>
<accession>A0ABY8VPL7</accession>
<evidence type="ECO:0000256" key="3">
    <source>
        <dbReference type="ARBA" id="ARBA00022692"/>
    </source>
</evidence>
<feature type="domain" description="ABC3 transporter permease C-terminal" evidence="8">
    <location>
        <begin position="259"/>
        <end position="376"/>
    </location>
</feature>
<feature type="transmembrane region" description="Helical" evidence="7">
    <location>
        <begin position="397"/>
        <end position="419"/>
    </location>
</feature>
<protein>
    <submittedName>
        <fullName evidence="10">FtsX-like permease family protein</fullName>
    </submittedName>
</protein>
<dbReference type="RefSeq" id="WP_284876161.1">
    <property type="nucleotide sequence ID" value="NZ_CP126970.1"/>
</dbReference>
<dbReference type="PANTHER" id="PTHR30572:SF4">
    <property type="entry name" value="ABC TRANSPORTER PERMEASE YTRF"/>
    <property type="match status" value="1"/>
</dbReference>
<evidence type="ECO:0000256" key="1">
    <source>
        <dbReference type="ARBA" id="ARBA00004651"/>
    </source>
</evidence>
<evidence type="ECO:0000259" key="8">
    <source>
        <dbReference type="Pfam" id="PF02687"/>
    </source>
</evidence>
<evidence type="ECO:0000256" key="7">
    <source>
        <dbReference type="SAM" id="Phobius"/>
    </source>
</evidence>
<feature type="transmembrane region" description="Helical" evidence="7">
    <location>
        <begin position="779"/>
        <end position="806"/>
    </location>
</feature>
<proteinExistence type="inferred from homology"/>
<evidence type="ECO:0000256" key="5">
    <source>
        <dbReference type="ARBA" id="ARBA00023136"/>
    </source>
</evidence>
<dbReference type="Pfam" id="PF12704">
    <property type="entry name" value="MacB_PCD"/>
    <property type="match status" value="1"/>
</dbReference>
<evidence type="ECO:0000256" key="6">
    <source>
        <dbReference type="ARBA" id="ARBA00038076"/>
    </source>
</evidence>
<keyword evidence="11" id="KW-1185">Reference proteome</keyword>
<feature type="transmembrane region" description="Helical" evidence="7">
    <location>
        <begin position="312"/>
        <end position="336"/>
    </location>
</feature>
<gene>
    <name evidence="10" type="ORF">QP029_05435</name>
</gene>
<dbReference type="InterPro" id="IPR050250">
    <property type="entry name" value="Macrolide_Exporter_MacB"/>
</dbReference>
<feature type="transmembrane region" description="Helical" evidence="7">
    <location>
        <begin position="252"/>
        <end position="276"/>
    </location>
</feature>
<keyword evidence="4 7" id="KW-1133">Transmembrane helix</keyword>